<dbReference type="AlphaFoldDB" id="A0A6V7M0J2"/>
<accession>A0A6V7M0J2</accession>
<dbReference type="InterPro" id="IPR032675">
    <property type="entry name" value="LRR_dom_sf"/>
</dbReference>
<evidence type="ECO:0000313" key="2">
    <source>
        <dbReference type="EMBL" id="CAD1581923.1"/>
    </source>
</evidence>
<dbReference type="EMBL" id="CADCXW020000348">
    <property type="protein sequence ID" value="CAD1581923.1"/>
    <property type="molecule type" value="Genomic_DNA"/>
</dbReference>
<name>A0A6V7M0J2_9HYME</name>
<evidence type="ECO:0000256" key="1">
    <source>
        <dbReference type="SAM" id="MobiDB-lite"/>
    </source>
</evidence>
<protein>
    <submittedName>
        <fullName evidence="2">Uncharacterized protein</fullName>
    </submittedName>
</protein>
<reference evidence="2" key="1">
    <citation type="submission" date="2020-07" db="EMBL/GenBank/DDBJ databases">
        <authorList>
            <person name="Ferguson B K."/>
        </authorList>
    </citation>
    <scope>NUCLEOTIDE SEQUENCE</scope>
    <source>
        <strain evidence="2">L06</strain>
    </source>
</reference>
<sequence>MGITNAGIAALRMLTKLEVLDVGYLYEITDEPFGELHSLKRLICNTNSFVGNKGMIELVKNAHNLEYMNLLNTGIDENLIISVAEAVNRRRNNVQLEIRVTCNLEREWSQDVYPLLRVVRQHGPLPGPYDEAFWLERPHLVERLARMGELPHPIVNNIADDSESDNSDMEMNEDGADEEEEELEEEEEPEEYDYVQIYDDLD</sequence>
<feature type="region of interest" description="Disordered" evidence="1">
    <location>
        <begin position="156"/>
        <end position="202"/>
    </location>
</feature>
<gene>
    <name evidence="2" type="ORF">BBRV_LOCUS120488</name>
</gene>
<feature type="compositionally biased region" description="Acidic residues" evidence="1">
    <location>
        <begin position="160"/>
        <end position="202"/>
    </location>
</feature>
<proteinExistence type="predicted"/>
<dbReference type="SUPFAM" id="SSF52047">
    <property type="entry name" value="RNI-like"/>
    <property type="match status" value="1"/>
</dbReference>
<dbReference type="Gene3D" id="3.80.10.10">
    <property type="entry name" value="Ribonuclease Inhibitor"/>
    <property type="match status" value="1"/>
</dbReference>
<organism evidence="2">
    <name type="scientific">Bracon brevicornis</name>
    <dbReference type="NCBI Taxonomy" id="1563983"/>
    <lineage>
        <taxon>Eukaryota</taxon>
        <taxon>Metazoa</taxon>
        <taxon>Ecdysozoa</taxon>
        <taxon>Arthropoda</taxon>
        <taxon>Hexapoda</taxon>
        <taxon>Insecta</taxon>
        <taxon>Pterygota</taxon>
        <taxon>Neoptera</taxon>
        <taxon>Endopterygota</taxon>
        <taxon>Hymenoptera</taxon>
        <taxon>Apocrita</taxon>
        <taxon>Ichneumonoidea</taxon>
        <taxon>Braconidae</taxon>
        <taxon>Braconinae</taxon>
        <taxon>Bracon</taxon>
    </lineage>
</organism>